<evidence type="ECO:0000313" key="1">
    <source>
        <dbReference type="EMBL" id="KAH8016227.1"/>
    </source>
</evidence>
<proteinExistence type="predicted"/>
<name>A0ACB8G9U1_9SAUR</name>
<protein>
    <submittedName>
        <fullName evidence="1">Uncharacterized protein</fullName>
    </submittedName>
</protein>
<gene>
    <name evidence="1" type="ORF">K3G42_014483</name>
</gene>
<keyword evidence="2" id="KW-1185">Reference proteome</keyword>
<comment type="caution">
    <text evidence="1">The sequence shown here is derived from an EMBL/GenBank/DDBJ whole genome shotgun (WGS) entry which is preliminary data.</text>
</comment>
<accession>A0ACB8G9U1</accession>
<dbReference type="EMBL" id="CM037614">
    <property type="protein sequence ID" value="KAH8016227.1"/>
    <property type="molecule type" value="Genomic_DNA"/>
</dbReference>
<sequence length="132" mass="14820">MRSVCRLTAPEPKAEVPSSPFFISSSQQQSYKVALTVSHGCYENKMEIFPLQTLAALEGQANPYAALILKAQKDATNPFQTLKILGGFPDCPLNISPSENGWNTPKPQRQMRSPEFLFEEETFKKTKKGDFY</sequence>
<dbReference type="Proteomes" id="UP000827872">
    <property type="component" value="Linkage Group LG01"/>
</dbReference>
<evidence type="ECO:0000313" key="2">
    <source>
        <dbReference type="Proteomes" id="UP000827872"/>
    </source>
</evidence>
<reference evidence="1" key="1">
    <citation type="submission" date="2021-08" db="EMBL/GenBank/DDBJ databases">
        <title>The first chromosome-level gecko genome reveals the dynamic sex chromosomes of Neotropical dwarf geckos (Sphaerodactylidae: Sphaerodactylus).</title>
        <authorList>
            <person name="Pinto B.J."/>
            <person name="Keating S.E."/>
            <person name="Gamble T."/>
        </authorList>
    </citation>
    <scope>NUCLEOTIDE SEQUENCE</scope>
    <source>
        <strain evidence="1">TG3544</strain>
    </source>
</reference>
<organism evidence="1 2">
    <name type="scientific">Sphaerodactylus townsendi</name>
    <dbReference type="NCBI Taxonomy" id="933632"/>
    <lineage>
        <taxon>Eukaryota</taxon>
        <taxon>Metazoa</taxon>
        <taxon>Chordata</taxon>
        <taxon>Craniata</taxon>
        <taxon>Vertebrata</taxon>
        <taxon>Euteleostomi</taxon>
        <taxon>Lepidosauria</taxon>
        <taxon>Squamata</taxon>
        <taxon>Bifurcata</taxon>
        <taxon>Gekkota</taxon>
        <taxon>Sphaerodactylidae</taxon>
        <taxon>Sphaerodactylus</taxon>
    </lineage>
</organism>